<proteinExistence type="predicted"/>
<evidence type="ECO:0000256" key="2">
    <source>
        <dbReference type="ARBA" id="ARBA00022737"/>
    </source>
</evidence>
<dbReference type="Gene3D" id="2.10.70.80">
    <property type="match status" value="1"/>
</dbReference>
<dbReference type="GO" id="GO:0005794">
    <property type="term" value="C:Golgi apparatus"/>
    <property type="evidence" value="ECO:0007669"/>
    <property type="project" value="TreeGrafter"/>
</dbReference>
<protein>
    <recommendedName>
        <fullName evidence="6">VPS10 domain-containing protein</fullName>
    </recommendedName>
</protein>
<keyword evidence="4" id="KW-0325">Glycoprotein</keyword>
<name>A0A7R9K1F5_TIMGE</name>
<evidence type="ECO:0000256" key="4">
    <source>
        <dbReference type="ARBA" id="ARBA00023180"/>
    </source>
</evidence>
<dbReference type="AlphaFoldDB" id="A0A7R9K1F5"/>
<keyword evidence="3" id="KW-0472">Membrane</keyword>
<evidence type="ECO:0000313" key="7">
    <source>
        <dbReference type="EMBL" id="CAD7598456.1"/>
    </source>
</evidence>
<dbReference type="SMART" id="SM00602">
    <property type="entry name" value="VPS10"/>
    <property type="match status" value="1"/>
</dbReference>
<dbReference type="Pfam" id="PF15901">
    <property type="entry name" value="Sortilin_C"/>
    <property type="match status" value="1"/>
</dbReference>
<feature type="domain" description="VPS10" evidence="6">
    <location>
        <begin position="112"/>
        <end position="749"/>
    </location>
</feature>
<dbReference type="EMBL" id="OE842057">
    <property type="protein sequence ID" value="CAD7598456.1"/>
    <property type="molecule type" value="Genomic_DNA"/>
</dbReference>
<dbReference type="InterPro" id="IPR050310">
    <property type="entry name" value="VPS10-sortilin"/>
</dbReference>
<dbReference type="Pfam" id="PF15902">
    <property type="entry name" value="Sortilin-Vps10"/>
    <property type="match status" value="1"/>
</dbReference>
<reference evidence="7" key="1">
    <citation type="submission" date="2020-11" db="EMBL/GenBank/DDBJ databases">
        <authorList>
            <person name="Tran Van P."/>
        </authorList>
    </citation>
    <scope>NUCLEOTIDE SEQUENCE</scope>
</reference>
<accession>A0A7R9K1F5</accession>
<dbReference type="FunFam" id="3.30.60.270:FF:000002">
    <property type="entry name" value="Sortilin-related receptor isoform A"/>
    <property type="match status" value="1"/>
</dbReference>
<evidence type="ECO:0000256" key="1">
    <source>
        <dbReference type="ARBA" id="ARBA00004370"/>
    </source>
</evidence>
<dbReference type="GO" id="GO:0016020">
    <property type="term" value="C:membrane"/>
    <property type="evidence" value="ECO:0007669"/>
    <property type="project" value="UniProtKB-SubCell"/>
</dbReference>
<dbReference type="Gene3D" id="2.130.10.10">
    <property type="entry name" value="YVTN repeat-like/Quinoprotein amine dehydrogenase"/>
    <property type="match status" value="2"/>
</dbReference>
<dbReference type="InterPro" id="IPR031778">
    <property type="entry name" value="Sortilin_N"/>
</dbReference>
<dbReference type="InterPro" id="IPR031777">
    <property type="entry name" value="Sortilin_C"/>
</dbReference>
<evidence type="ECO:0000256" key="3">
    <source>
        <dbReference type="ARBA" id="ARBA00023136"/>
    </source>
</evidence>
<feature type="chain" id="PRO_5031158633" description="VPS10 domain-containing protein" evidence="5">
    <location>
        <begin position="24"/>
        <end position="749"/>
    </location>
</feature>
<evidence type="ECO:0000256" key="5">
    <source>
        <dbReference type="SAM" id="SignalP"/>
    </source>
</evidence>
<keyword evidence="5" id="KW-0732">Signal</keyword>
<dbReference type="InterPro" id="IPR006581">
    <property type="entry name" value="VPS10"/>
</dbReference>
<dbReference type="InterPro" id="IPR015943">
    <property type="entry name" value="WD40/YVTN_repeat-like_dom_sf"/>
</dbReference>
<organism evidence="7">
    <name type="scientific">Timema genevievae</name>
    <name type="common">Walking stick</name>
    <dbReference type="NCBI Taxonomy" id="629358"/>
    <lineage>
        <taxon>Eukaryota</taxon>
        <taxon>Metazoa</taxon>
        <taxon>Ecdysozoa</taxon>
        <taxon>Arthropoda</taxon>
        <taxon>Hexapoda</taxon>
        <taxon>Insecta</taxon>
        <taxon>Pterygota</taxon>
        <taxon>Neoptera</taxon>
        <taxon>Polyneoptera</taxon>
        <taxon>Phasmatodea</taxon>
        <taxon>Timematodea</taxon>
        <taxon>Timematoidea</taxon>
        <taxon>Timematidae</taxon>
        <taxon>Timema</taxon>
    </lineage>
</organism>
<dbReference type="PANTHER" id="PTHR12106">
    <property type="entry name" value="SORTILIN RELATED"/>
    <property type="match status" value="1"/>
</dbReference>
<comment type="subcellular location">
    <subcellularLocation>
        <location evidence="1">Membrane</location>
    </subcellularLocation>
</comment>
<dbReference type="SUPFAM" id="SSF110296">
    <property type="entry name" value="Oligoxyloglucan reducing end-specific cellobiohydrolase"/>
    <property type="match status" value="1"/>
</dbReference>
<keyword evidence="2" id="KW-0677">Repeat</keyword>
<dbReference type="Gene3D" id="3.30.60.270">
    <property type="match status" value="1"/>
</dbReference>
<sequence length="749" mass="85477">MAAVVRLICSALFVLLYFELFETVGILASPSRNLHIYEDPKEQLRKRNIVVLNREDISDNSLPGRTKRSVLPTQTKLNITTKINYLNDSHQQLMVHWAGEGSDVIVCLARNINSKLNQRPSAVYISNNYGDTFENITNQFELGPNKGYATLDKFYTHPKYNLYMVFADVTNQMIYTSTSPGTVTRIKLNFHPSNITFHEEEPLTFLAYDMVDPEKKLWLTKDFGQTWYKVHEYVKAFYWVTGPDSSDPAAGQTTYLALERGEPKGSSTVLLSKSLFQNPRDTSVLIEDVDNFQVRGDFMFVTRKSGRDNLDLYISHKKGEFLRAQFQSEMNRREFYIADITDTQVFVAVSHTQSQANLYVSQAEEGRSLKFALSLERIFCYFPNTTWRDSWLSNVADETFADFHKVEGLNGIYIASQVFSNVSEGKIGPEHLMTMITFDRGGVWQPLAAPLYDEDGNRVNCSIKEGCSLHLSQKFTQLYPLSRSVPILSSRSAPGVIMATGVLGKSLKGHPGVFLSTDAGLSWRQILNDYYFFNFGDHGGVLVAVKYYKAHGETRELLYSTDDGETWQTFEFSENILRVYGLMTEPGENTTIFTMFGSFVRAHQWLILKVDLRNAFTYVCTKDDYKFWSPSAVSGPRMPCLMGRKETYERRVPHSNCYNGRDYDRPVKLEVCECELEDFECDFGFVHNMVLHTCIRNKSSSYDPYAVPSSCKPGNFYNRTKGYRKIPGDACEGGNDQLYLPARLPCPYK</sequence>
<gene>
    <name evidence="7" type="ORF">TGEB3V08_LOCUS7076</name>
</gene>
<dbReference type="PANTHER" id="PTHR12106:SF27">
    <property type="entry name" value="SORTILIN-RELATED RECEPTOR"/>
    <property type="match status" value="1"/>
</dbReference>
<feature type="signal peptide" evidence="5">
    <location>
        <begin position="1"/>
        <end position="23"/>
    </location>
</feature>
<dbReference type="GO" id="GO:0006892">
    <property type="term" value="P:post-Golgi vesicle-mediated transport"/>
    <property type="evidence" value="ECO:0007669"/>
    <property type="project" value="TreeGrafter"/>
</dbReference>
<evidence type="ECO:0000259" key="6">
    <source>
        <dbReference type="SMART" id="SM00602"/>
    </source>
</evidence>